<name>A0A167W6G7_9AGAM</name>
<feature type="compositionally biased region" description="Basic and acidic residues" evidence="1">
    <location>
        <begin position="1"/>
        <end position="14"/>
    </location>
</feature>
<feature type="compositionally biased region" description="Basic residues" evidence="1">
    <location>
        <begin position="51"/>
        <end position="60"/>
    </location>
</feature>
<gene>
    <name evidence="2" type="ORF">FIBSPDRAFT_877195</name>
</gene>
<dbReference type="EMBL" id="KV417821">
    <property type="protein sequence ID" value="KZP05748.1"/>
    <property type="molecule type" value="Genomic_DNA"/>
</dbReference>
<dbReference type="Proteomes" id="UP000076532">
    <property type="component" value="Unassembled WGS sequence"/>
</dbReference>
<feature type="region of interest" description="Disordered" evidence="1">
    <location>
        <begin position="1"/>
        <end position="64"/>
    </location>
</feature>
<keyword evidence="3" id="KW-1185">Reference proteome</keyword>
<evidence type="ECO:0000256" key="1">
    <source>
        <dbReference type="SAM" id="MobiDB-lite"/>
    </source>
</evidence>
<accession>A0A167W6G7</accession>
<feature type="non-terminal residue" evidence="2">
    <location>
        <position position="1"/>
    </location>
</feature>
<proteinExistence type="predicted"/>
<evidence type="ECO:0000313" key="3">
    <source>
        <dbReference type="Proteomes" id="UP000076532"/>
    </source>
</evidence>
<evidence type="ECO:0000313" key="2">
    <source>
        <dbReference type="EMBL" id="KZP05748.1"/>
    </source>
</evidence>
<organism evidence="2 3">
    <name type="scientific">Athelia psychrophila</name>
    <dbReference type="NCBI Taxonomy" id="1759441"/>
    <lineage>
        <taxon>Eukaryota</taxon>
        <taxon>Fungi</taxon>
        <taxon>Dikarya</taxon>
        <taxon>Basidiomycota</taxon>
        <taxon>Agaricomycotina</taxon>
        <taxon>Agaricomycetes</taxon>
        <taxon>Agaricomycetidae</taxon>
        <taxon>Atheliales</taxon>
        <taxon>Atheliaceae</taxon>
        <taxon>Athelia</taxon>
    </lineage>
</organism>
<reference evidence="2 3" key="1">
    <citation type="journal article" date="2016" name="Mol. Biol. Evol.">
        <title>Comparative Genomics of Early-Diverging Mushroom-Forming Fungi Provides Insights into the Origins of Lignocellulose Decay Capabilities.</title>
        <authorList>
            <person name="Nagy L.G."/>
            <person name="Riley R."/>
            <person name="Tritt A."/>
            <person name="Adam C."/>
            <person name="Daum C."/>
            <person name="Floudas D."/>
            <person name="Sun H."/>
            <person name="Yadav J.S."/>
            <person name="Pangilinan J."/>
            <person name="Larsson K.H."/>
            <person name="Matsuura K."/>
            <person name="Barry K."/>
            <person name="Labutti K."/>
            <person name="Kuo R."/>
            <person name="Ohm R.A."/>
            <person name="Bhattacharya S.S."/>
            <person name="Shirouzu T."/>
            <person name="Yoshinaga Y."/>
            <person name="Martin F.M."/>
            <person name="Grigoriev I.V."/>
            <person name="Hibbett D.S."/>
        </authorList>
    </citation>
    <scope>NUCLEOTIDE SEQUENCE [LARGE SCALE GENOMIC DNA]</scope>
    <source>
        <strain evidence="2 3">CBS 109695</strain>
    </source>
</reference>
<protein>
    <submittedName>
        <fullName evidence="2">Uncharacterized protein</fullName>
    </submittedName>
</protein>
<sequence length="104" mass="11514">HESLEYKSSEHEGATGRSRTLPGSASSQIKIMARDVTTGLGDRKRGNVGAKRAHHLHRTSKPALRAAGQCRVKRLTNDVDRKTTGGMVQRPSTVDEEHLAYQYF</sequence>
<dbReference type="AlphaFoldDB" id="A0A167W6G7"/>
<feature type="compositionally biased region" description="Polar residues" evidence="1">
    <location>
        <begin position="17"/>
        <end position="29"/>
    </location>
</feature>